<dbReference type="PANTHER" id="PTHR43280">
    <property type="entry name" value="ARAC-FAMILY TRANSCRIPTIONAL REGULATOR"/>
    <property type="match status" value="1"/>
</dbReference>
<evidence type="ECO:0000313" key="5">
    <source>
        <dbReference type="EMBL" id="RKR13011.1"/>
    </source>
</evidence>
<dbReference type="PROSITE" id="PS01124">
    <property type="entry name" value="HTH_ARAC_FAMILY_2"/>
    <property type="match status" value="1"/>
</dbReference>
<dbReference type="OrthoDB" id="1096411at2"/>
<dbReference type="InterPro" id="IPR037923">
    <property type="entry name" value="HTH-like"/>
</dbReference>
<gene>
    <name evidence="5" type="ORF">CLV91_1725</name>
</gene>
<feature type="domain" description="HTH araC/xylS-type" evidence="4">
    <location>
        <begin position="194"/>
        <end position="292"/>
    </location>
</feature>
<keyword evidence="2" id="KW-0238">DNA-binding</keyword>
<dbReference type="SUPFAM" id="SSF46689">
    <property type="entry name" value="Homeodomain-like"/>
    <property type="match status" value="1"/>
</dbReference>
<comment type="caution">
    <text evidence="5">The sequence shown here is derived from an EMBL/GenBank/DDBJ whole genome shotgun (WGS) entry which is preliminary data.</text>
</comment>
<dbReference type="InterPro" id="IPR018060">
    <property type="entry name" value="HTH_AraC"/>
</dbReference>
<dbReference type="GO" id="GO:0003700">
    <property type="term" value="F:DNA-binding transcription factor activity"/>
    <property type="evidence" value="ECO:0007669"/>
    <property type="project" value="InterPro"/>
</dbReference>
<keyword evidence="6" id="KW-1185">Reference proteome</keyword>
<dbReference type="AlphaFoldDB" id="A0A495E8N1"/>
<dbReference type="RefSeq" id="WP_121066374.1">
    <property type="nucleotide sequence ID" value="NZ_RBIQ01000008.1"/>
</dbReference>
<dbReference type="Gene3D" id="1.10.10.60">
    <property type="entry name" value="Homeodomain-like"/>
    <property type="match status" value="1"/>
</dbReference>
<dbReference type="SMART" id="SM00342">
    <property type="entry name" value="HTH_ARAC"/>
    <property type="match status" value="1"/>
</dbReference>
<dbReference type="Pfam" id="PF12833">
    <property type="entry name" value="HTH_18"/>
    <property type="match status" value="1"/>
</dbReference>
<organism evidence="5 6">
    <name type="scientific">Maribacter vaceletii</name>
    <dbReference type="NCBI Taxonomy" id="1206816"/>
    <lineage>
        <taxon>Bacteria</taxon>
        <taxon>Pseudomonadati</taxon>
        <taxon>Bacteroidota</taxon>
        <taxon>Flavobacteriia</taxon>
        <taxon>Flavobacteriales</taxon>
        <taxon>Flavobacteriaceae</taxon>
        <taxon>Maribacter</taxon>
    </lineage>
</organism>
<dbReference type="SUPFAM" id="SSF51215">
    <property type="entry name" value="Regulatory protein AraC"/>
    <property type="match status" value="1"/>
</dbReference>
<reference evidence="5 6" key="1">
    <citation type="submission" date="2018-10" db="EMBL/GenBank/DDBJ databases">
        <title>Genomic Encyclopedia of Archaeal and Bacterial Type Strains, Phase II (KMG-II): from individual species to whole genera.</title>
        <authorList>
            <person name="Goeker M."/>
        </authorList>
    </citation>
    <scope>NUCLEOTIDE SEQUENCE [LARGE SCALE GENOMIC DNA]</scope>
    <source>
        <strain evidence="5 6">DSM 25230</strain>
    </source>
</reference>
<keyword evidence="1" id="KW-0805">Transcription regulation</keyword>
<dbReference type="Proteomes" id="UP000269412">
    <property type="component" value="Unassembled WGS sequence"/>
</dbReference>
<dbReference type="PANTHER" id="PTHR43280:SF32">
    <property type="entry name" value="TRANSCRIPTIONAL REGULATORY PROTEIN"/>
    <property type="match status" value="1"/>
</dbReference>
<evidence type="ECO:0000259" key="4">
    <source>
        <dbReference type="PROSITE" id="PS01124"/>
    </source>
</evidence>
<evidence type="ECO:0000256" key="3">
    <source>
        <dbReference type="ARBA" id="ARBA00023163"/>
    </source>
</evidence>
<dbReference type="GO" id="GO:0043565">
    <property type="term" value="F:sequence-specific DNA binding"/>
    <property type="evidence" value="ECO:0007669"/>
    <property type="project" value="InterPro"/>
</dbReference>
<proteinExistence type="predicted"/>
<accession>A0A495E8N1</accession>
<dbReference type="InterPro" id="IPR009057">
    <property type="entry name" value="Homeodomain-like_sf"/>
</dbReference>
<name>A0A495E8N1_9FLAO</name>
<evidence type="ECO:0000256" key="2">
    <source>
        <dbReference type="ARBA" id="ARBA00023125"/>
    </source>
</evidence>
<protein>
    <submittedName>
        <fullName evidence="5">AraC family transcriptional regulator</fullName>
    </submittedName>
</protein>
<evidence type="ECO:0000313" key="6">
    <source>
        <dbReference type="Proteomes" id="UP000269412"/>
    </source>
</evidence>
<dbReference type="EMBL" id="RBIQ01000008">
    <property type="protein sequence ID" value="RKR13011.1"/>
    <property type="molecule type" value="Genomic_DNA"/>
</dbReference>
<sequence length="293" mass="34653">MKNEIPKVSFDEEHKLRIEVMDFKQLLVKLKNSQINHNPFEPHKIEFYVIIIVTKNTYTHFVDFTSYTLKEGSALFIAKNQVQYFTNDLKKAEGICIIFDSFFEDKSYYLSKNLKLNRLFNYHIETPLLHSKEMGKDTLINIAQQMYVEYHFSNTFAKSEMLNAMLQILLLKAERAKEYRSISGIKNQWLETFSSFKNLLETDYVNTRNSKEYASKLFISYKFLNDIVKRLTGKTAKTFIDDFVTMEIKRYLISTSLSVKEISYKTGFEEPANMVKFFKKNTNFTPLKFRQAE</sequence>
<keyword evidence="3" id="KW-0804">Transcription</keyword>
<evidence type="ECO:0000256" key="1">
    <source>
        <dbReference type="ARBA" id="ARBA00023015"/>
    </source>
</evidence>